<gene>
    <name evidence="2" type="ORF">ACK4CT_33975</name>
</gene>
<feature type="compositionally biased region" description="Basic and acidic residues" evidence="1">
    <location>
        <begin position="155"/>
        <end position="180"/>
    </location>
</feature>
<comment type="caution">
    <text evidence="2">The sequence shown here is derived from an EMBL/GenBank/DDBJ whole genome shotgun (WGS) entry which is preliminary data.</text>
</comment>
<keyword evidence="3" id="KW-1185">Reference proteome</keyword>
<evidence type="ECO:0000313" key="3">
    <source>
        <dbReference type="Proteomes" id="UP001635816"/>
    </source>
</evidence>
<name>A0ABW9LLU1_9MYCO</name>
<feature type="compositionally biased region" description="Basic and acidic residues" evidence="1">
    <location>
        <begin position="47"/>
        <end position="65"/>
    </location>
</feature>
<feature type="compositionally biased region" description="Basic and acidic residues" evidence="1">
    <location>
        <begin position="199"/>
        <end position="217"/>
    </location>
</feature>
<organism evidence="2 3">
    <name type="scientific">Mycolicibacterium nivoides</name>
    <dbReference type="NCBI Taxonomy" id="2487344"/>
    <lineage>
        <taxon>Bacteria</taxon>
        <taxon>Bacillati</taxon>
        <taxon>Actinomycetota</taxon>
        <taxon>Actinomycetes</taxon>
        <taxon>Mycobacteriales</taxon>
        <taxon>Mycobacteriaceae</taxon>
        <taxon>Mycolicibacterium</taxon>
    </lineage>
</organism>
<dbReference type="Proteomes" id="UP001635816">
    <property type="component" value="Unassembled WGS sequence"/>
</dbReference>
<evidence type="ECO:0000256" key="1">
    <source>
        <dbReference type="SAM" id="MobiDB-lite"/>
    </source>
</evidence>
<reference evidence="2 3" key="1">
    <citation type="submission" date="2024-12" db="EMBL/GenBank/DDBJ databases">
        <title>The coexistence of Mycolicibacterium septicum and Mycolicibacterium nivoides in clinical samples.</title>
        <authorList>
            <person name="Wang C."/>
            <person name="Feng Y."/>
            <person name="Zong Z."/>
        </authorList>
    </citation>
    <scope>NUCLEOTIDE SEQUENCE [LARGE SCALE GENOMIC DNA]</scope>
    <source>
        <strain evidence="2 3">120309</strain>
    </source>
</reference>
<protein>
    <submittedName>
        <fullName evidence="2">Uncharacterized protein</fullName>
    </submittedName>
</protein>
<feature type="region of interest" description="Disordered" evidence="1">
    <location>
        <begin position="47"/>
        <end position="66"/>
    </location>
</feature>
<feature type="region of interest" description="Disordered" evidence="1">
    <location>
        <begin position="145"/>
        <end position="217"/>
    </location>
</feature>
<feature type="region of interest" description="Disordered" evidence="1">
    <location>
        <begin position="82"/>
        <end position="113"/>
    </location>
</feature>
<evidence type="ECO:0000313" key="2">
    <source>
        <dbReference type="EMBL" id="MFN6548184.1"/>
    </source>
</evidence>
<accession>A0ABW9LLU1</accession>
<feature type="compositionally biased region" description="Low complexity" evidence="1">
    <location>
        <begin position="145"/>
        <end position="154"/>
    </location>
</feature>
<dbReference type="EMBL" id="JBKBDD010000020">
    <property type="protein sequence ID" value="MFN6548184.1"/>
    <property type="molecule type" value="Genomic_DNA"/>
</dbReference>
<dbReference type="RefSeq" id="WP_409545733.1">
    <property type="nucleotide sequence ID" value="NZ_JBKBDD010000020.1"/>
</dbReference>
<proteinExistence type="predicted"/>
<sequence length="423" mass="46453">MSRRLGLQPRPETTALAAKTEAELVEHRSASAPAKTRLSPVMQLVEADQRSREAQRRADEADQGRLDAQAAAAIARADADESAHVAQKARERVRAIQADSAEKDRQRARERAADQQAVQLARVQTEQVRADAAAEIEQVRADATTEVAAAQERAQAAEERATQRTNERTAERREAERKLQELQTQLDSARADSATEVAAARERAQAAEERAEQRLAERAAERAAGEEALARLRREVEKIRADTAAEIAAVRARAQAEVDRARSYADDMLRQARELAAATTTPAVGLTIPIAPMQVRAQVSPIETVVDALYRIDFLLEAGMAHNQPPVDINYLRGLTRTVQEHARGLSTELANLPMRFTDQADANAAASYADAAGAAYTVLLQRIEQATQRMRSRDADQADEIGRAISTMVTDQWVQALRQPLD</sequence>